<sequence>MTHPIEILVHISGPSRGTDDARYRREAWGLLNFEPVERHELLGSEATGDRNDGKEHVIIRGSLKTQRAKPGQTQSNIRNCWKQHDHTLHMHRSGRADKASKTLPNAINNPLLQLMTPSITRTTPNSAVQWTTIKETPHLLIARTPTLPRPHTAPIQSSNTHATPSLRRTQSDSWQTPPSVIPDSQPTPPSTSLPEISSSPILKRPYLLSSSPSPTGPPDSPLRKRARLQIVSSPLSELYGAAAAADRAPISEEAPTSSAVYPDPISSSPPTLKPKSLEIHPPHPKPSDAHFKTHLTPSLRTLSTKLLKYYKPYTTTRPLINVERGHWLVPLSTFDSTLLTKFWDFLGKFVGQGQAGFGTRCFREMVDVGGGEETGSDKENHTPGKQEEVAKIYCFGEVVGDIWIVLFLATERRIKGVGAKWIDATGDAVVIMN</sequence>
<evidence type="ECO:0000256" key="1">
    <source>
        <dbReference type="SAM" id="MobiDB-lite"/>
    </source>
</evidence>
<feature type="region of interest" description="Disordered" evidence="1">
    <location>
        <begin position="249"/>
        <end position="292"/>
    </location>
</feature>
<organism evidence="2 3">
    <name type="scientific">Lepraria finkii</name>
    <dbReference type="NCBI Taxonomy" id="1340010"/>
    <lineage>
        <taxon>Eukaryota</taxon>
        <taxon>Fungi</taxon>
        <taxon>Dikarya</taxon>
        <taxon>Ascomycota</taxon>
        <taxon>Pezizomycotina</taxon>
        <taxon>Lecanoromycetes</taxon>
        <taxon>OSLEUM clade</taxon>
        <taxon>Lecanoromycetidae</taxon>
        <taxon>Lecanorales</taxon>
        <taxon>Lecanorineae</taxon>
        <taxon>Stereocaulaceae</taxon>
        <taxon>Lepraria</taxon>
    </lineage>
</organism>
<comment type="caution">
    <text evidence="2">The sequence shown here is derived from an EMBL/GenBank/DDBJ whole genome shotgun (WGS) entry which is preliminary data.</text>
</comment>
<evidence type="ECO:0000313" key="2">
    <source>
        <dbReference type="EMBL" id="KAL2058414.1"/>
    </source>
</evidence>
<reference evidence="2 3" key="1">
    <citation type="submission" date="2024-09" db="EMBL/GenBank/DDBJ databases">
        <title>Rethinking Asexuality: The Enigmatic Case of Functional Sexual Genes in Lepraria (Stereocaulaceae).</title>
        <authorList>
            <person name="Doellman M."/>
            <person name="Sun Y."/>
            <person name="Barcenas-Pena A."/>
            <person name="Lumbsch H.T."/>
            <person name="Grewe F."/>
        </authorList>
    </citation>
    <scope>NUCLEOTIDE SEQUENCE [LARGE SCALE GENOMIC DNA]</scope>
    <source>
        <strain evidence="2 3">Grewe 0041</strain>
    </source>
</reference>
<feature type="compositionally biased region" description="Low complexity" evidence="1">
    <location>
        <begin position="264"/>
        <end position="274"/>
    </location>
</feature>
<name>A0ABR4BNT1_9LECA</name>
<feature type="compositionally biased region" description="Basic and acidic residues" evidence="1">
    <location>
        <begin position="275"/>
        <end position="291"/>
    </location>
</feature>
<proteinExistence type="predicted"/>
<keyword evidence="3" id="KW-1185">Reference proteome</keyword>
<dbReference type="EMBL" id="JBHFEH010000002">
    <property type="protein sequence ID" value="KAL2058414.1"/>
    <property type="molecule type" value="Genomic_DNA"/>
</dbReference>
<evidence type="ECO:0000313" key="3">
    <source>
        <dbReference type="Proteomes" id="UP001590951"/>
    </source>
</evidence>
<feature type="compositionally biased region" description="Polar residues" evidence="1">
    <location>
        <begin position="154"/>
        <end position="184"/>
    </location>
</feature>
<accession>A0ABR4BNT1</accession>
<feature type="region of interest" description="Disordered" evidence="1">
    <location>
        <begin position="145"/>
        <end position="223"/>
    </location>
</feature>
<protein>
    <submittedName>
        <fullName evidence="2">Uncharacterized protein</fullName>
    </submittedName>
</protein>
<gene>
    <name evidence="2" type="ORF">ABVK25_001142</name>
</gene>
<dbReference type="Proteomes" id="UP001590951">
    <property type="component" value="Unassembled WGS sequence"/>
</dbReference>